<evidence type="ECO:0000313" key="3">
    <source>
        <dbReference type="Proteomes" id="UP000266258"/>
    </source>
</evidence>
<organism evidence="2 3">
    <name type="scientific">Psittacicella melopsittaci</name>
    <dbReference type="NCBI Taxonomy" id="2028576"/>
    <lineage>
        <taxon>Bacteria</taxon>
        <taxon>Pseudomonadati</taxon>
        <taxon>Pseudomonadota</taxon>
        <taxon>Gammaproteobacteria</taxon>
        <taxon>Pasteurellales</taxon>
        <taxon>Psittacicellaceae</taxon>
        <taxon>Psittacicella</taxon>
    </lineage>
</organism>
<dbReference type="InterPro" id="IPR007138">
    <property type="entry name" value="ABM_dom"/>
</dbReference>
<sequence>MLAVYAVVKLKQGNEGQFEEIAAGLIEASLKDQGVVSYNCGKVDGEDWTYAFVEQWESLEALRAHMNTDHFLTAIPQIEALSAAPLEVKVINLLK</sequence>
<dbReference type="Gene3D" id="3.30.70.100">
    <property type="match status" value="1"/>
</dbReference>
<dbReference type="OrthoDB" id="9812192at2"/>
<feature type="domain" description="ABM" evidence="1">
    <location>
        <begin position="2"/>
        <end position="90"/>
    </location>
</feature>
<gene>
    <name evidence="2" type="ORF">CJP74_06975</name>
</gene>
<name>A0A3A1Y5U2_9GAMM</name>
<evidence type="ECO:0000313" key="2">
    <source>
        <dbReference type="EMBL" id="RIY31567.1"/>
    </source>
</evidence>
<dbReference type="EMBL" id="NRJH01000062">
    <property type="protein sequence ID" value="RIY31567.1"/>
    <property type="molecule type" value="Genomic_DNA"/>
</dbReference>
<evidence type="ECO:0000259" key="1">
    <source>
        <dbReference type="PROSITE" id="PS51725"/>
    </source>
</evidence>
<dbReference type="Pfam" id="PF03992">
    <property type="entry name" value="ABM"/>
    <property type="match status" value="1"/>
</dbReference>
<dbReference type="Proteomes" id="UP000266258">
    <property type="component" value="Unassembled WGS sequence"/>
</dbReference>
<dbReference type="PANTHER" id="PTHR33336:SF3">
    <property type="entry name" value="ABM DOMAIN-CONTAINING PROTEIN"/>
    <property type="match status" value="1"/>
</dbReference>
<reference evidence="2 3" key="1">
    <citation type="submission" date="2017-08" db="EMBL/GenBank/DDBJ databases">
        <title>Reclassification of Bisgaard taxon 37 and 44.</title>
        <authorList>
            <person name="Christensen H."/>
        </authorList>
    </citation>
    <scope>NUCLEOTIDE SEQUENCE [LARGE SCALE GENOMIC DNA]</scope>
    <source>
        <strain evidence="2 3">B96_4</strain>
    </source>
</reference>
<dbReference type="RefSeq" id="WP_119497663.1">
    <property type="nucleotide sequence ID" value="NZ_NRJH01000062.1"/>
</dbReference>
<dbReference type="AlphaFoldDB" id="A0A3A1Y5U2"/>
<proteinExistence type="predicted"/>
<protein>
    <recommendedName>
        <fullName evidence="1">ABM domain-containing protein</fullName>
    </recommendedName>
</protein>
<keyword evidence="3" id="KW-1185">Reference proteome</keyword>
<dbReference type="PROSITE" id="PS51725">
    <property type="entry name" value="ABM"/>
    <property type="match status" value="1"/>
</dbReference>
<dbReference type="SUPFAM" id="SSF54909">
    <property type="entry name" value="Dimeric alpha+beta barrel"/>
    <property type="match status" value="1"/>
</dbReference>
<accession>A0A3A1Y5U2</accession>
<dbReference type="GO" id="GO:0003824">
    <property type="term" value="F:catalytic activity"/>
    <property type="evidence" value="ECO:0007669"/>
    <property type="project" value="TreeGrafter"/>
</dbReference>
<comment type="caution">
    <text evidence="2">The sequence shown here is derived from an EMBL/GenBank/DDBJ whole genome shotgun (WGS) entry which is preliminary data.</text>
</comment>
<dbReference type="PANTHER" id="PTHR33336">
    <property type="entry name" value="QUINOL MONOOXYGENASE YGIN-RELATED"/>
    <property type="match status" value="1"/>
</dbReference>
<dbReference type="InterPro" id="IPR050744">
    <property type="entry name" value="AI-2_Isomerase_LsrG"/>
</dbReference>
<dbReference type="InterPro" id="IPR011008">
    <property type="entry name" value="Dimeric_a/b-barrel"/>
</dbReference>